<dbReference type="InterPro" id="IPR000390">
    <property type="entry name" value="Small_drug/metabolite_transptr"/>
</dbReference>
<dbReference type="GO" id="GO:0031460">
    <property type="term" value="P:glycine betaine transport"/>
    <property type="evidence" value="ECO:0007669"/>
    <property type="project" value="TreeGrafter"/>
</dbReference>
<name>A0A556CD92_BREAU</name>
<dbReference type="GO" id="GO:0015220">
    <property type="term" value="F:choline transmembrane transporter activity"/>
    <property type="evidence" value="ECO:0007669"/>
    <property type="project" value="TreeGrafter"/>
</dbReference>
<dbReference type="InterPro" id="IPR037185">
    <property type="entry name" value="EmrE-like"/>
</dbReference>
<dbReference type="SUPFAM" id="SSF103481">
    <property type="entry name" value="Multidrug resistance efflux transporter EmrE"/>
    <property type="match status" value="1"/>
</dbReference>
<keyword evidence="6 8" id="KW-0472">Membrane</keyword>
<dbReference type="Gene3D" id="1.10.3730.20">
    <property type="match status" value="1"/>
</dbReference>
<protein>
    <submittedName>
        <fullName evidence="9">Multidrug efflux SMR transporter</fullName>
    </submittedName>
</protein>
<keyword evidence="2" id="KW-0813">Transport</keyword>
<evidence type="ECO:0000256" key="1">
    <source>
        <dbReference type="ARBA" id="ARBA00004651"/>
    </source>
</evidence>
<proteinExistence type="inferred from homology"/>
<gene>
    <name evidence="9" type="ORF">FO013_11590</name>
</gene>
<dbReference type="OrthoDB" id="3175079at2"/>
<dbReference type="AlphaFoldDB" id="A0A556CD92"/>
<feature type="transmembrane region" description="Helical" evidence="8">
    <location>
        <begin position="147"/>
        <end position="166"/>
    </location>
</feature>
<evidence type="ECO:0000313" key="9">
    <source>
        <dbReference type="EMBL" id="TSI15409.1"/>
    </source>
</evidence>
<comment type="caution">
    <text evidence="9">The sequence shown here is derived from an EMBL/GenBank/DDBJ whole genome shotgun (WGS) entry which is preliminary data.</text>
</comment>
<comment type="similarity">
    <text evidence="7">Belongs to the drug/metabolite transporter (DMT) superfamily. Small multidrug resistance (SMR) (TC 2.A.7.1) family.</text>
</comment>
<dbReference type="GO" id="GO:0015297">
    <property type="term" value="F:antiporter activity"/>
    <property type="evidence" value="ECO:0007669"/>
    <property type="project" value="TreeGrafter"/>
</dbReference>
<feature type="transmembrane region" description="Helical" evidence="8">
    <location>
        <begin position="120"/>
        <end position="141"/>
    </location>
</feature>
<evidence type="ECO:0000256" key="4">
    <source>
        <dbReference type="ARBA" id="ARBA00022692"/>
    </source>
</evidence>
<evidence type="ECO:0000256" key="6">
    <source>
        <dbReference type="ARBA" id="ARBA00023136"/>
    </source>
</evidence>
<comment type="subcellular location">
    <subcellularLocation>
        <location evidence="1 7">Cell membrane</location>
        <topology evidence="1 7">Multi-pass membrane protein</topology>
    </subcellularLocation>
</comment>
<dbReference type="Pfam" id="PF00893">
    <property type="entry name" value="Multi_Drug_Res"/>
    <property type="match status" value="1"/>
</dbReference>
<feature type="transmembrane region" description="Helical" evidence="8">
    <location>
        <begin position="91"/>
        <end position="108"/>
    </location>
</feature>
<dbReference type="GO" id="GO:0015199">
    <property type="term" value="F:amino-acid betaine transmembrane transporter activity"/>
    <property type="evidence" value="ECO:0007669"/>
    <property type="project" value="TreeGrafter"/>
</dbReference>
<accession>A0A556CD92</accession>
<sequence>MGGANAALARHFGEPGCSRPGKSPHRTPGCRRRLVLHCLLHIPLGHRGNRARTRHGNGTPGGYVTRWTALIGSIVAEVTATLSLRGALETLWLYAIVVIGYLAAFYLLSRALRAGMPIGAAYGIWGASGVALTAVFSTVFFDEPLTGMMTLGLALIISGVLVIEFGSQTAARNRASTENGS</sequence>
<evidence type="ECO:0000313" key="10">
    <source>
        <dbReference type="Proteomes" id="UP000316406"/>
    </source>
</evidence>
<dbReference type="InterPro" id="IPR045324">
    <property type="entry name" value="Small_multidrug_res"/>
</dbReference>
<organism evidence="9 10">
    <name type="scientific">Brevibacterium aurantiacum</name>
    <dbReference type="NCBI Taxonomy" id="273384"/>
    <lineage>
        <taxon>Bacteria</taxon>
        <taxon>Bacillati</taxon>
        <taxon>Actinomycetota</taxon>
        <taxon>Actinomycetes</taxon>
        <taxon>Micrococcales</taxon>
        <taxon>Brevibacteriaceae</taxon>
        <taxon>Brevibacterium</taxon>
    </lineage>
</organism>
<dbReference type="Proteomes" id="UP000316406">
    <property type="component" value="Unassembled WGS sequence"/>
</dbReference>
<evidence type="ECO:0000256" key="5">
    <source>
        <dbReference type="ARBA" id="ARBA00022989"/>
    </source>
</evidence>
<evidence type="ECO:0000256" key="2">
    <source>
        <dbReference type="ARBA" id="ARBA00022448"/>
    </source>
</evidence>
<keyword evidence="3" id="KW-1003">Cell membrane</keyword>
<evidence type="ECO:0000256" key="8">
    <source>
        <dbReference type="SAM" id="Phobius"/>
    </source>
</evidence>
<dbReference type="PANTHER" id="PTHR30561">
    <property type="entry name" value="SMR FAMILY PROTON-DEPENDENT DRUG EFFLUX TRANSPORTER SUGE"/>
    <property type="match status" value="1"/>
</dbReference>
<keyword evidence="10" id="KW-1185">Reference proteome</keyword>
<dbReference type="PANTHER" id="PTHR30561:SF1">
    <property type="entry name" value="MULTIDRUG TRANSPORTER EMRE"/>
    <property type="match status" value="1"/>
</dbReference>
<keyword evidence="5 8" id="KW-1133">Transmembrane helix</keyword>
<dbReference type="GO" id="GO:0005886">
    <property type="term" value="C:plasma membrane"/>
    <property type="evidence" value="ECO:0007669"/>
    <property type="project" value="UniProtKB-SubCell"/>
</dbReference>
<reference evidence="9 10" key="1">
    <citation type="submission" date="2019-07" db="EMBL/GenBank/DDBJ databases">
        <title>Draft genome sequence of Brevibacterium aurantiacum XU54 isolated from Xinjiang China.</title>
        <authorList>
            <person name="Xu X."/>
        </authorList>
    </citation>
    <scope>NUCLEOTIDE SEQUENCE [LARGE SCALE GENOMIC DNA]</scope>
    <source>
        <strain evidence="9 10">XU54</strain>
    </source>
</reference>
<evidence type="ECO:0000256" key="7">
    <source>
        <dbReference type="RuleBase" id="RU003942"/>
    </source>
</evidence>
<keyword evidence="4 7" id="KW-0812">Transmembrane</keyword>
<evidence type="ECO:0000256" key="3">
    <source>
        <dbReference type="ARBA" id="ARBA00022475"/>
    </source>
</evidence>
<dbReference type="EMBL" id="VLTK01000006">
    <property type="protein sequence ID" value="TSI15409.1"/>
    <property type="molecule type" value="Genomic_DNA"/>
</dbReference>